<feature type="compositionally biased region" description="Basic and acidic residues" evidence="3">
    <location>
        <begin position="202"/>
        <end position="217"/>
    </location>
</feature>
<evidence type="ECO:0000313" key="5">
    <source>
        <dbReference type="EMBL" id="PSJ56197.1"/>
    </source>
</evidence>
<evidence type="ECO:0000256" key="3">
    <source>
        <dbReference type="SAM" id="MobiDB-lite"/>
    </source>
</evidence>
<comment type="similarity">
    <text evidence="2">Belongs to the virb1 family.</text>
</comment>
<dbReference type="PANTHER" id="PTHR37423">
    <property type="entry name" value="SOLUBLE LYTIC MUREIN TRANSGLYCOSYLASE-RELATED"/>
    <property type="match status" value="1"/>
</dbReference>
<dbReference type="PANTHER" id="PTHR37423:SF2">
    <property type="entry name" value="MEMBRANE-BOUND LYTIC MUREIN TRANSGLYCOSYLASE C"/>
    <property type="match status" value="1"/>
</dbReference>
<evidence type="ECO:0000256" key="1">
    <source>
        <dbReference type="ARBA" id="ARBA00007734"/>
    </source>
</evidence>
<organism evidence="5 6">
    <name type="scientific">Kumtagia ephedrae</name>
    <dbReference type="NCBI Taxonomy" id="2116701"/>
    <lineage>
        <taxon>Bacteria</taxon>
        <taxon>Pseudomonadati</taxon>
        <taxon>Pseudomonadota</taxon>
        <taxon>Alphaproteobacteria</taxon>
        <taxon>Hyphomicrobiales</taxon>
        <taxon>Phyllobacteriaceae</taxon>
        <taxon>Kumtagia</taxon>
    </lineage>
</organism>
<feature type="compositionally biased region" description="Low complexity" evidence="3">
    <location>
        <begin position="187"/>
        <end position="198"/>
    </location>
</feature>
<sequence>MLTLSGVAVRADPALLPLPDSVFGERHGGADPWAASIAEAASRFDIPENWIRAIIRAESHDDARAVSPKGARGLMQLMPATWGELRALHRLGDDPFDPHDNIIAGTAYLRALYDRYGMPGALAAYNFGPARYEEHKLLGMLLPDETRANLDALAPVFGITALSLFAGSGKPTVGTTNASLLAIDTATQSHASTSSAESLFATDKRRDRQQEPAETHSTDVQTD</sequence>
<dbReference type="OrthoDB" id="9801695at2"/>
<reference evidence="5 6" key="1">
    <citation type="submission" date="2018-03" db="EMBL/GenBank/DDBJ databases">
        <title>The draft genome of Mesorhizobium sp. 6GN-30.</title>
        <authorList>
            <person name="Liu L."/>
            <person name="Li L."/>
            <person name="Wang T."/>
            <person name="Zhang X."/>
            <person name="Liang L."/>
        </authorList>
    </citation>
    <scope>NUCLEOTIDE SEQUENCE [LARGE SCALE GENOMIC DNA]</scope>
    <source>
        <strain evidence="5 6">6GN30</strain>
    </source>
</reference>
<dbReference type="Gene3D" id="1.10.530.10">
    <property type="match status" value="1"/>
</dbReference>
<keyword evidence="6" id="KW-1185">Reference proteome</keyword>
<gene>
    <name evidence="5" type="ORF">C7I84_21735</name>
</gene>
<evidence type="ECO:0000259" key="4">
    <source>
        <dbReference type="Pfam" id="PF01464"/>
    </source>
</evidence>
<dbReference type="InterPro" id="IPR023346">
    <property type="entry name" value="Lysozyme-like_dom_sf"/>
</dbReference>
<accession>A0A2P7S149</accession>
<evidence type="ECO:0000256" key="2">
    <source>
        <dbReference type="ARBA" id="ARBA00009387"/>
    </source>
</evidence>
<dbReference type="CDD" id="cd00254">
    <property type="entry name" value="LT-like"/>
    <property type="match status" value="1"/>
</dbReference>
<feature type="region of interest" description="Disordered" evidence="3">
    <location>
        <begin position="187"/>
        <end position="223"/>
    </location>
</feature>
<dbReference type="Proteomes" id="UP000241229">
    <property type="component" value="Unassembled WGS sequence"/>
</dbReference>
<name>A0A2P7S149_9HYPH</name>
<dbReference type="SUPFAM" id="SSF53955">
    <property type="entry name" value="Lysozyme-like"/>
    <property type="match status" value="1"/>
</dbReference>
<comment type="similarity">
    <text evidence="1">Belongs to the transglycosylase Slt family.</text>
</comment>
<dbReference type="InterPro" id="IPR008258">
    <property type="entry name" value="Transglycosylase_SLT_dom_1"/>
</dbReference>
<proteinExistence type="inferred from homology"/>
<dbReference type="EMBL" id="PXYK01000023">
    <property type="protein sequence ID" value="PSJ56197.1"/>
    <property type="molecule type" value="Genomic_DNA"/>
</dbReference>
<dbReference type="Pfam" id="PF01464">
    <property type="entry name" value="SLT"/>
    <property type="match status" value="1"/>
</dbReference>
<dbReference type="AlphaFoldDB" id="A0A2P7S149"/>
<protein>
    <submittedName>
        <fullName evidence="5">Lytic transglycosylase</fullName>
    </submittedName>
</protein>
<feature type="domain" description="Transglycosylase SLT" evidence="4">
    <location>
        <begin position="37"/>
        <end position="134"/>
    </location>
</feature>
<comment type="caution">
    <text evidence="5">The sequence shown here is derived from an EMBL/GenBank/DDBJ whole genome shotgun (WGS) entry which is preliminary data.</text>
</comment>
<evidence type="ECO:0000313" key="6">
    <source>
        <dbReference type="Proteomes" id="UP000241229"/>
    </source>
</evidence>